<evidence type="ECO:0000313" key="2">
    <source>
        <dbReference type="EMBL" id="MFC3196468.1"/>
    </source>
</evidence>
<keyword evidence="3" id="KW-1185">Reference proteome</keyword>
<sequence length="422" mass="47013">MKREKKYLYIIVALFCIIGTYSCKQEFFPPEVGAPIPIDQDDIVYPALLEALPETGYETFKAIWSRSGVKDVIAAGEYGKENFTYFVPNDEVMAAAGYTISTIQGMSDLSLDTLVRMHVMRSKVVIADLFPGTDLAFHSLLQIDELFITHQSSYVFRHYLHKTDDGLLHNGISMELFEEFSVNNGNAVLVGSVIALPDKQVIDVIKEDNRFNLFLKAMDLNVEMRVKFYEANWYTNAALMDRALYEHPFVLDENTIPSNYIPHLPSLTVFLPTDEAFHQVGIHTIEDLIAVSQRADLGDVSGDDWSGRETPLENILHLHTIRGSANVSITNNFQIPELPLYVQVSNSGASNSTFFKRDFLNPQFSKAAALASYDFGSSGSGKVTVQASGSAYEPATISETIMTWQGPVHIVDRLIIGEGTTL</sequence>
<dbReference type="InterPro" id="IPR000782">
    <property type="entry name" value="FAS1_domain"/>
</dbReference>
<dbReference type="Pfam" id="PF02469">
    <property type="entry name" value="Fasciclin"/>
    <property type="match status" value="1"/>
</dbReference>
<evidence type="ECO:0000313" key="3">
    <source>
        <dbReference type="Proteomes" id="UP001595526"/>
    </source>
</evidence>
<dbReference type="PROSITE" id="PS51257">
    <property type="entry name" value="PROKAR_LIPOPROTEIN"/>
    <property type="match status" value="1"/>
</dbReference>
<name>A0ABV7JHV9_9SPHI</name>
<dbReference type="Proteomes" id="UP001595526">
    <property type="component" value="Unassembled WGS sequence"/>
</dbReference>
<dbReference type="InterPro" id="IPR036378">
    <property type="entry name" value="FAS1_dom_sf"/>
</dbReference>
<protein>
    <submittedName>
        <fullName evidence="2">Fasciclin domain-containing protein</fullName>
    </submittedName>
</protein>
<dbReference type="Gene3D" id="2.30.180.10">
    <property type="entry name" value="FAS1 domain"/>
    <property type="match status" value="2"/>
</dbReference>
<organism evidence="2 3">
    <name type="scientific">Parapedobacter deserti</name>
    <dbReference type="NCBI Taxonomy" id="1912957"/>
    <lineage>
        <taxon>Bacteria</taxon>
        <taxon>Pseudomonadati</taxon>
        <taxon>Bacteroidota</taxon>
        <taxon>Sphingobacteriia</taxon>
        <taxon>Sphingobacteriales</taxon>
        <taxon>Sphingobacteriaceae</taxon>
        <taxon>Parapedobacter</taxon>
    </lineage>
</organism>
<dbReference type="SUPFAM" id="SSF82153">
    <property type="entry name" value="FAS1 domain"/>
    <property type="match status" value="2"/>
</dbReference>
<evidence type="ECO:0000259" key="1">
    <source>
        <dbReference type="PROSITE" id="PS50213"/>
    </source>
</evidence>
<dbReference type="PROSITE" id="PS50213">
    <property type="entry name" value="FAS1"/>
    <property type="match status" value="2"/>
</dbReference>
<comment type="caution">
    <text evidence="2">The sequence shown here is derived from an EMBL/GenBank/DDBJ whole genome shotgun (WGS) entry which is preliminary data.</text>
</comment>
<gene>
    <name evidence="2" type="ORF">ACFOET_02455</name>
</gene>
<proteinExistence type="predicted"/>
<feature type="domain" description="FAS1" evidence="1">
    <location>
        <begin position="198"/>
        <end position="415"/>
    </location>
</feature>
<reference evidence="3" key="1">
    <citation type="journal article" date="2019" name="Int. J. Syst. Evol. Microbiol.">
        <title>The Global Catalogue of Microorganisms (GCM) 10K type strain sequencing project: providing services to taxonomists for standard genome sequencing and annotation.</title>
        <authorList>
            <consortium name="The Broad Institute Genomics Platform"/>
            <consortium name="The Broad Institute Genome Sequencing Center for Infectious Disease"/>
            <person name="Wu L."/>
            <person name="Ma J."/>
        </authorList>
    </citation>
    <scope>NUCLEOTIDE SEQUENCE [LARGE SCALE GENOMIC DNA]</scope>
    <source>
        <strain evidence="3">KCTC 52416</strain>
    </source>
</reference>
<accession>A0ABV7JHV9</accession>
<feature type="domain" description="FAS1" evidence="1">
    <location>
        <begin position="44"/>
        <end position="194"/>
    </location>
</feature>
<dbReference type="RefSeq" id="WP_379019208.1">
    <property type="nucleotide sequence ID" value="NZ_JBHRTA010000008.1"/>
</dbReference>
<dbReference type="EMBL" id="JBHRTA010000008">
    <property type="protein sequence ID" value="MFC3196468.1"/>
    <property type="molecule type" value="Genomic_DNA"/>
</dbReference>